<keyword evidence="5" id="KW-1185">Reference proteome</keyword>
<dbReference type="InterPro" id="IPR020843">
    <property type="entry name" value="ER"/>
</dbReference>
<dbReference type="InterPro" id="IPR013149">
    <property type="entry name" value="ADH-like_C"/>
</dbReference>
<dbReference type="SUPFAM" id="SSF50129">
    <property type="entry name" value="GroES-like"/>
    <property type="match status" value="1"/>
</dbReference>
<reference evidence="4" key="1">
    <citation type="submission" date="2023-06" db="EMBL/GenBank/DDBJ databases">
        <title>Genome-scale phylogeny and comparative genomics of the fungal order Sordariales.</title>
        <authorList>
            <consortium name="Lawrence Berkeley National Laboratory"/>
            <person name="Hensen N."/>
            <person name="Bonometti L."/>
            <person name="Westerberg I."/>
            <person name="Brannstrom I.O."/>
            <person name="Guillou S."/>
            <person name="Cros-Aarteil S."/>
            <person name="Calhoun S."/>
            <person name="Haridas S."/>
            <person name="Kuo A."/>
            <person name="Mondo S."/>
            <person name="Pangilinan J."/>
            <person name="Riley R."/>
            <person name="Labutti K."/>
            <person name="Andreopoulos B."/>
            <person name="Lipzen A."/>
            <person name="Chen C."/>
            <person name="Yanf M."/>
            <person name="Daum C."/>
            <person name="Ng V."/>
            <person name="Clum A."/>
            <person name="Steindorff A."/>
            <person name="Ohm R."/>
            <person name="Martin F."/>
            <person name="Silar P."/>
            <person name="Natvig D."/>
            <person name="Lalanne C."/>
            <person name="Gautier V."/>
            <person name="Ament-Velasquez S.L."/>
            <person name="Kruys A."/>
            <person name="Hutchinson M.I."/>
            <person name="Powell A.J."/>
            <person name="Barry K."/>
            <person name="Miller A.N."/>
            <person name="Grigoriev I.V."/>
            <person name="Debuchy R."/>
            <person name="Gladieux P."/>
            <person name="Thoren M.H."/>
            <person name="Johannesson H."/>
        </authorList>
    </citation>
    <scope>NUCLEOTIDE SEQUENCE</scope>
    <source>
        <strain evidence="4">PSN4</strain>
    </source>
</reference>
<dbReference type="CDD" id="cd08249">
    <property type="entry name" value="enoyl_reductase_like"/>
    <property type="match status" value="1"/>
</dbReference>
<dbReference type="Proteomes" id="UP001239445">
    <property type="component" value="Unassembled WGS sequence"/>
</dbReference>
<dbReference type="SMART" id="SM00829">
    <property type="entry name" value="PKS_ER"/>
    <property type="match status" value="1"/>
</dbReference>
<name>A0AAJ0BH34_9PEZI</name>
<sequence>MSTSKNLVAVFTAVKSPLTIEERPISSPGPNEVLIRNEVIALNPIDCKRWAYGFLVQSYPTILGQDVSGVIEAVGPGVTSLQAGDRVIAIADGIHTGEITHTAFQNFTVARANCTAKIPDSLTSLSASTIITGVGTAAVALYDVLGLPLPDLSLKPGEATKSGEGILIWGGASAVGSMAIQLARQAGLTIFTTASKKHHDWVRSLGADVVFDYHSDTVVDDIVAAAKKTGTAIALAADVISKPDTLRMSMDVLLKAGGEKKPLKLTQTTPWPEQVVVPEKIMTAWVSGGDIWGRRQDLSAWLYGEAIPAWLANGVVKPGEYRVIEGGLGGLDTALEVLLAGVSGEKVVVEL</sequence>
<dbReference type="InterPro" id="IPR047122">
    <property type="entry name" value="Trans-enoyl_RdTase-like"/>
</dbReference>
<dbReference type="PANTHER" id="PTHR45348">
    <property type="entry name" value="HYPOTHETICAL OXIDOREDUCTASE (EUROFUNG)"/>
    <property type="match status" value="1"/>
</dbReference>
<feature type="domain" description="Enoyl reductase (ER)" evidence="3">
    <location>
        <begin position="13"/>
        <end position="349"/>
    </location>
</feature>
<dbReference type="Gene3D" id="3.40.50.720">
    <property type="entry name" value="NAD(P)-binding Rossmann-like Domain"/>
    <property type="match status" value="1"/>
</dbReference>
<dbReference type="Gene3D" id="3.90.180.10">
    <property type="entry name" value="Medium-chain alcohol dehydrogenases, catalytic domain"/>
    <property type="match status" value="1"/>
</dbReference>
<dbReference type="Pfam" id="PF08240">
    <property type="entry name" value="ADH_N"/>
    <property type="match status" value="1"/>
</dbReference>
<evidence type="ECO:0000256" key="1">
    <source>
        <dbReference type="ARBA" id="ARBA00008072"/>
    </source>
</evidence>
<dbReference type="SUPFAM" id="SSF51735">
    <property type="entry name" value="NAD(P)-binding Rossmann-fold domains"/>
    <property type="match status" value="1"/>
</dbReference>
<dbReference type="InterPro" id="IPR036291">
    <property type="entry name" value="NAD(P)-bd_dom_sf"/>
</dbReference>
<dbReference type="InterPro" id="IPR013154">
    <property type="entry name" value="ADH-like_N"/>
</dbReference>
<evidence type="ECO:0000313" key="5">
    <source>
        <dbReference type="Proteomes" id="UP001239445"/>
    </source>
</evidence>
<dbReference type="InterPro" id="IPR011032">
    <property type="entry name" value="GroES-like_sf"/>
</dbReference>
<comment type="similarity">
    <text evidence="1">Belongs to the zinc-containing alcohol dehydrogenase family.</text>
</comment>
<dbReference type="EMBL" id="MU839829">
    <property type="protein sequence ID" value="KAK1758154.1"/>
    <property type="molecule type" value="Genomic_DNA"/>
</dbReference>
<evidence type="ECO:0000313" key="4">
    <source>
        <dbReference type="EMBL" id="KAK1758154.1"/>
    </source>
</evidence>
<keyword evidence="2" id="KW-0560">Oxidoreductase</keyword>
<gene>
    <name evidence="4" type="ORF">QBC47DRAFT_373818</name>
</gene>
<dbReference type="Pfam" id="PF00107">
    <property type="entry name" value="ADH_zinc_N"/>
    <property type="match status" value="1"/>
</dbReference>
<accession>A0AAJ0BH34</accession>
<dbReference type="GO" id="GO:0016651">
    <property type="term" value="F:oxidoreductase activity, acting on NAD(P)H"/>
    <property type="evidence" value="ECO:0007669"/>
    <property type="project" value="InterPro"/>
</dbReference>
<protein>
    <submittedName>
        <fullName evidence="4">Zinc-binding alcohol dehydrogenase domain-containing protein cipB</fullName>
    </submittedName>
</protein>
<organism evidence="4 5">
    <name type="scientific">Echria macrotheca</name>
    <dbReference type="NCBI Taxonomy" id="438768"/>
    <lineage>
        <taxon>Eukaryota</taxon>
        <taxon>Fungi</taxon>
        <taxon>Dikarya</taxon>
        <taxon>Ascomycota</taxon>
        <taxon>Pezizomycotina</taxon>
        <taxon>Sordariomycetes</taxon>
        <taxon>Sordariomycetidae</taxon>
        <taxon>Sordariales</taxon>
        <taxon>Schizotheciaceae</taxon>
        <taxon>Echria</taxon>
    </lineage>
</organism>
<dbReference type="PANTHER" id="PTHR45348:SF2">
    <property type="entry name" value="ZINC-TYPE ALCOHOL DEHYDROGENASE-LIKE PROTEIN C2E1P3.01"/>
    <property type="match status" value="1"/>
</dbReference>
<comment type="caution">
    <text evidence="4">The sequence shown here is derived from an EMBL/GenBank/DDBJ whole genome shotgun (WGS) entry which is preliminary data.</text>
</comment>
<evidence type="ECO:0000259" key="3">
    <source>
        <dbReference type="SMART" id="SM00829"/>
    </source>
</evidence>
<evidence type="ECO:0000256" key="2">
    <source>
        <dbReference type="ARBA" id="ARBA00023002"/>
    </source>
</evidence>
<proteinExistence type="inferred from homology"/>
<dbReference type="AlphaFoldDB" id="A0AAJ0BH34"/>